<keyword evidence="4" id="KW-1185">Reference proteome</keyword>
<evidence type="ECO:0000313" key="4">
    <source>
        <dbReference type="Proteomes" id="UP000266568"/>
    </source>
</evidence>
<reference evidence="3 4" key="1">
    <citation type="submission" date="2018-08" db="EMBL/GenBank/DDBJ databases">
        <title>Genomic Encyclopedia of Type Strains, Phase IV (KMG-IV): sequencing the most valuable type-strain genomes for metagenomic binning, comparative biology and taxonomic classification.</title>
        <authorList>
            <person name="Goeker M."/>
        </authorList>
    </citation>
    <scope>NUCLEOTIDE SEQUENCE [LARGE SCALE GENOMIC DNA]</scope>
    <source>
        <strain evidence="3 4">DSM 25527</strain>
    </source>
</reference>
<organism evidence="3 4">
    <name type="scientific">Hephaestia caeni</name>
    <dbReference type="NCBI Taxonomy" id="645617"/>
    <lineage>
        <taxon>Bacteria</taxon>
        <taxon>Pseudomonadati</taxon>
        <taxon>Pseudomonadota</taxon>
        <taxon>Alphaproteobacteria</taxon>
        <taxon>Sphingomonadales</taxon>
        <taxon>Sphingomonadaceae</taxon>
        <taxon>Hephaestia</taxon>
    </lineage>
</organism>
<feature type="chain" id="PRO_5017438847" evidence="1">
    <location>
        <begin position="27"/>
        <end position="552"/>
    </location>
</feature>
<dbReference type="InterPro" id="IPR006626">
    <property type="entry name" value="PbH1"/>
</dbReference>
<protein>
    <submittedName>
        <fullName evidence="3">Uncharacterized protein DUF1565</fullName>
    </submittedName>
</protein>
<dbReference type="InterPro" id="IPR011050">
    <property type="entry name" value="Pectin_lyase_fold/virulence"/>
</dbReference>
<evidence type="ECO:0000256" key="1">
    <source>
        <dbReference type="SAM" id="SignalP"/>
    </source>
</evidence>
<accession>A0A397PAX0</accession>
<feature type="signal peptide" evidence="1">
    <location>
        <begin position="1"/>
        <end position="26"/>
    </location>
</feature>
<dbReference type="Gene3D" id="2.160.20.10">
    <property type="entry name" value="Single-stranded right-handed beta-helix, Pectin lyase-like"/>
    <property type="match status" value="1"/>
</dbReference>
<dbReference type="Pfam" id="PF13229">
    <property type="entry name" value="Beta_helix"/>
    <property type="match status" value="1"/>
</dbReference>
<dbReference type="Proteomes" id="UP000266568">
    <property type="component" value="Unassembled WGS sequence"/>
</dbReference>
<dbReference type="SUPFAM" id="SSF51126">
    <property type="entry name" value="Pectin lyase-like"/>
    <property type="match status" value="1"/>
</dbReference>
<proteinExistence type="predicted"/>
<evidence type="ECO:0000259" key="2">
    <source>
        <dbReference type="Pfam" id="PF13229"/>
    </source>
</evidence>
<dbReference type="AlphaFoldDB" id="A0A397PAX0"/>
<dbReference type="RefSeq" id="WP_211325775.1">
    <property type="nucleotide sequence ID" value="NZ_QXDC01000002.1"/>
</dbReference>
<evidence type="ECO:0000313" key="3">
    <source>
        <dbReference type="EMBL" id="RIA45533.1"/>
    </source>
</evidence>
<dbReference type="InterPro" id="IPR012334">
    <property type="entry name" value="Pectin_lyas_fold"/>
</dbReference>
<name>A0A397PAX0_9SPHN</name>
<keyword evidence="1" id="KW-0732">Signal</keyword>
<comment type="caution">
    <text evidence="3">The sequence shown here is derived from an EMBL/GenBank/DDBJ whole genome shotgun (WGS) entry which is preliminary data.</text>
</comment>
<gene>
    <name evidence="3" type="ORF">DFR49_0053</name>
</gene>
<dbReference type="InterPro" id="IPR039448">
    <property type="entry name" value="Beta_helix"/>
</dbReference>
<feature type="domain" description="Right handed beta helix" evidence="2">
    <location>
        <begin position="147"/>
        <end position="310"/>
    </location>
</feature>
<dbReference type="EMBL" id="QXDC01000002">
    <property type="protein sequence ID" value="RIA45533.1"/>
    <property type="molecule type" value="Genomic_DNA"/>
</dbReference>
<sequence length="552" mass="58183">MKTLRTAMRVGRTMLIVAGVSGGAVAAAAQDGPRTVAVDLTAYKNVVYVSAANGSDAAARGTKQAPWATVSAALAALAKTAQPTAVLVAEGSYPTENLQLPAGIDLYGGFDAADWSRDIWAHRTTLAGKGSGRVLVAADHATLDGFEVRGGVVRGTGGGVRIDGTSPVISNNIFTANKTLGPQNWKPKYWHETANDGGALYCTNGGAPIVANNLFVGNQTENGRGAAIAFNHRCKGKIADNVILDNVAGLDDPMRSSDGGGISIFDWSAPIVEGNVVLNNKALAKNDAGGIFVALWSSPQVRDNLIVGNEAGDDAGGLFVGGQEHRYGAPLDPMPPASDYFVNVIGNRLFGNSNSSRNSGATRITMETRGLIEGNVAAYNSGFYLQRTETKVVNNTILENLILIESKDYLKPSIFDNNIVWGSIEYDTKARVTNSLFRDGFKGNETGEPSFIDDERHIAPLGVTYATDSYQTRMLLADPIDPADLEGRAVFGDGKWAVIKNATANSLTLWGDMRGVRNLTVVSQYRQTADSKGAGKGADAVKKKTLAGLPTG</sequence>
<dbReference type="SMART" id="SM00710">
    <property type="entry name" value="PbH1"/>
    <property type="match status" value="5"/>
</dbReference>